<evidence type="ECO:0000313" key="1">
    <source>
        <dbReference type="EMBL" id="SEM92912.1"/>
    </source>
</evidence>
<dbReference type="PANTHER" id="PTHR46111">
    <property type="entry name" value="RIBOSOMAL RNA SMALL SUBUNIT METHYLTRANSFERASE I"/>
    <property type="match status" value="1"/>
</dbReference>
<name>A0A1H8CD78_9PROT</name>
<protein>
    <submittedName>
        <fullName evidence="1">16S rRNA (Cytidine1402-2'-O)-methyltransferase</fullName>
    </submittedName>
</protein>
<dbReference type="RefSeq" id="WP_090628511.1">
    <property type="nucleotide sequence ID" value="NZ_FOCP01000004.1"/>
</dbReference>
<evidence type="ECO:0000313" key="2">
    <source>
        <dbReference type="Proteomes" id="UP000199459"/>
    </source>
</evidence>
<dbReference type="PANTHER" id="PTHR46111:SF2">
    <property type="entry name" value="SAM-DEPENDENT METHYLTRANSFERASE"/>
    <property type="match status" value="1"/>
</dbReference>
<keyword evidence="1" id="KW-0808">Transferase</keyword>
<dbReference type="InterPro" id="IPR008189">
    <property type="entry name" value="rRNA_ssu_MeTfrase_I"/>
</dbReference>
<dbReference type="EMBL" id="FOCP01000004">
    <property type="protein sequence ID" value="SEM92912.1"/>
    <property type="molecule type" value="Genomic_DNA"/>
</dbReference>
<gene>
    <name evidence="1" type="ORF">SAMN05216325_104145</name>
</gene>
<reference evidence="1 2" key="1">
    <citation type="submission" date="2016-10" db="EMBL/GenBank/DDBJ databases">
        <authorList>
            <person name="de Groot N.N."/>
        </authorList>
    </citation>
    <scope>NUCLEOTIDE SEQUENCE [LARGE SCALE GENOMIC DNA]</scope>
    <source>
        <strain evidence="1 2">Nm22</strain>
    </source>
</reference>
<sequence length="236" mass="26808">MTGKLYLIPTPLSDCNLDWIIPAAVKQSIQQLRYFIVEQPKTARRFLKQIECKYPLQDIHMGVLNVHTRTNELETLMQPLLAGHDMGLLSEAGCPAIADPGSNLVRLAHHKQIKIIPLTGPSSILLALMASGLNGQRFCFHGYLPIDRNARIQAITVLEKQSGKQDQTQIFIETPYRNQNLFDLLVKTCRDDTDLCLAMQLTSVEERVITRSIKQWKLKQPDFQKIPAIFLLHANR</sequence>
<organism evidence="1 2">
    <name type="scientific">Nitrosomonas marina</name>
    <dbReference type="NCBI Taxonomy" id="917"/>
    <lineage>
        <taxon>Bacteria</taxon>
        <taxon>Pseudomonadati</taxon>
        <taxon>Pseudomonadota</taxon>
        <taxon>Betaproteobacteria</taxon>
        <taxon>Nitrosomonadales</taxon>
        <taxon>Nitrosomonadaceae</taxon>
        <taxon>Nitrosomonas</taxon>
    </lineage>
</organism>
<keyword evidence="1" id="KW-0489">Methyltransferase</keyword>
<dbReference type="Proteomes" id="UP000199459">
    <property type="component" value="Unassembled WGS sequence"/>
</dbReference>
<dbReference type="InterPro" id="IPR035996">
    <property type="entry name" value="4pyrrol_Methylase_sf"/>
</dbReference>
<proteinExistence type="predicted"/>
<dbReference type="STRING" id="917.SAMN05216326_12029"/>
<dbReference type="CDD" id="cd11649">
    <property type="entry name" value="RsmI_like"/>
    <property type="match status" value="1"/>
</dbReference>
<dbReference type="PIRSF" id="PIRSF005917">
    <property type="entry name" value="MTase_YraL"/>
    <property type="match status" value="1"/>
</dbReference>
<dbReference type="Gene3D" id="3.30.950.10">
    <property type="entry name" value="Methyltransferase, Cobalt-precorrin-4 Transmethylase, Domain 2"/>
    <property type="match status" value="1"/>
</dbReference>
<accession>A0A1H8CD78</accession>
<dbReference type="OrthoDB" id="7061662at2"/>
<dbReference type="AlphaFoldDB" id="A0A1H8CD78"/>
<dbReference type="InterPro" id="IPR014777">
    <property type="entry name" value="4pyrrole_Mease_sub1"/>
</dbReference>
<dbReference type="GO" id="GO:0008168">
    <property type="term" value="F:methyltransferase activity"/>
    <property type="evidence" value="ECO:0007669"/>
    <property type="project" value="UniProtKB-KW"/>
</dbReference>
<dbReference type="Gene3D" id="3.40.1010.10">
    <property type="entry name" value="Cobalt-precorrin-4 Transmethylase, Domain 1"/>
    <property type="match status" value="1"/>
</dbReference>
<dbReference type="InterPro" id="IPR014776">
    <property type="entry name" value="4pyrrole_Mease_sub2"/>
</dbReference>
<dbReference type="GO" id="GO:0032259">
    <property type="term" value="P:methylation"/>
    <property type="evidence" value="ECO:0007669"/>
    <property type="project" value="UniProtKB-KW"/>
</dbReference>
<dbReference type="SUPFAM" id="SSF53790">
    <property type="entry name" value="Tetrapyrrole methylase"/>
    <property type="match status" value="1"/>
</dbReference>